<name>A0ABS5FA54_9PROT</name>
<dbReference type="Proteomes" id="UP001196870">
    <property type="component" value="Unassembled WGS sequence"/>
</dbReference>
<reference evidence="4" key="1">
    <citation type="journal article" date="2021" name="Syst. Appl. Microbiol.">
        <title>Roseomonas hellenica sp. nov., isolated from roots of wild-growing Alkanna tinctoria.</title>
        <authorList>
            <person name="Rat A."/>
            <person name="Naranjo H.D."/>
            <person name="Lebbe L."/>
            <person name="Cnockaert M."/>
            <person name="Krigas N."/>
            <person name="Grigoriadou K."/>
            <person name="Maloupa E."/>
            <person name="Willems A."/>
        </authorList>
    </citation>
    <scope>NUCLEOTIDE SEQUENCE [LARGE SCALE GENOMIC DNA]</scope>
    <source>
        <strain evidence="4">LMG 31523</strain>
    </source>
</reference>
<accession>A0ABS5FA54</accession>
<gene>
    <name evidence="3" type="ORF">GXW71_34170</name>
</gene>
<protein>
    <submittedName>
        <fullName evidence="3">Uncharacterized protein</fullName>
    </submittedName>
</protein>
<organism evidence="3 4">
    <name type="scientific">Plastoroseomonas hellenica</name>
    <dbReference type="NCBI Taxonomy" id="2687306"/>
    <lineage>
        <taxon>Bacteria</taxon>
        <taxon>Pseudomonadati</taxon>
        <taxon>Pseudomonadota</taxon>
        <taxon>Alphaproteobacteria</taxon>
        <taxon>Acetobacterales</taxon>
        <taxon>Acetobacteraceae</taxon>
        <taxon>Plastoroseomonas</taxon>
    </lineage>
</organism>
<evidence type="ECO:0000313" key="3">
    <source>
        <dbReference type="EMBL" id="MBR0669440.1"/>
    </source>
</evidence>
<feature type="region of interest" description="Disordered" evidence="1">
    <location>
        <begin position="32"/>
        <end position="55"/>
    </location>
</feature>
<keyword evidence="2" id="KW-0732">Signal</keyword>
<feature type="signal peptide" evidence="2">
    <location>
        <begin position="1"/>
        <end position="22"/>
    </location>
</feature>
<keyword evidence="4" id="KW-1185">Reference proteome</keyword>
<evidence type="ECO:0000313" key="4">
    <source>
        <dbReference type="Proteomes" id="UP001196870"/>
    </source>
</evidence>
<sequence>MKTGAGAAALLLAAGLAFTSPADELRHRHVVRERAPEIPGQQPAEPVQVAERRRL</sequence>
<feature type="non-terminal residue" evidence="3">
    <location>
        <position position="55"/>
    </location>
</feature>
<comment type="caution">
    <text evidence="3">The sequence shown here is derived from an EMBL/GenBank/DDBJ whole genome shotgun (WGS) entry which is preliminary data.</text>
</comment>
<feature type="chain" id="PRO_5046778554" evidence="2">
    <location>
        <begin position="23"/>
        <end position="55"/>
    </location>
</feature>
<dbReference type="EMBL" id="JAAGBB010000116">
    <property type="protein sequence ID" value="MBR0669440.1"/>
    <property type="molecule type" value="Genomic_DNA"/>
</dbReference>
<proteinExistence type="predicted"/>
<evidence type="ECO:0000256" key="2">
    <source>
        <dbReference type="SAM" id="SignalP"/>
    </source>
</evidence>
<evidence type="ECO:0000256" key="1">
    <source>
        <dbReference type="SAM" id="MobiDB-lite"/>
    </source>
</evidence>